<evidence type="ECO:0000313" key="3">
    <source>
        <dbReference type="EMBL" id="SEJ38774.1"/>
    </source>
</evidence>
<keyword evidence="1" id="KW-0175">Coiled coil</keyword>
<dbReference type="AlphaFoldDB" id="A0A1H6YFY9"/>
<evidence type="ECO:0000256" key="2">
    <source>
        <dbReference type="SAM" id="Phobius"/>
    </source>
</evidence>
<proteinExistence type="predicted"/>
<dbReference type="EMBL" id="FNZH01000003">
    <property type="protein sequence ID" value="SEJ38774.1"/>
    <property type="molecule type" value="Genomic_DNA"/>
</dbReference>
<dbReference type="Proteomes" id="UP000199403">
    <property type="component" value="Unassembled WGS sequence"/>
</dbReference>
<name>A0A1H6YFY9_9BACT</name>
<feature type="coiled-coil region" evidence="1">
    <location>
        <begin position="34"/>
        <end position="75"/>
    </location>
</feature>
<keyword evidence="2" id="KW-0812">Transmembrane</keyword>
<dbReference type="InterPro" id="IPR007060">
    <property type="entry name" value="FtsL/DivIC"/>
</dbReference>
<sequence>MAKYLKYTKNFYFVFTVLFIVWMVFIDSNDIISHFKLRSKLSDLENQREFYQERKEKIKAEREELLSNYELLEKFARERYLMKRKTEDLYVIVEE</sequence>
<organism evidence="3 4">
    <name type="scientific">Cyclobacterium xiamenense</name>
    <dbReference type="NCBI Taxonomy" id="1297121"/>
    <lineage>
        <taxon>Bacteria</taxon>
        <taxon>Pseudomonadati</taxon>
        <taxon>Bacteroidota</taxon>
        <taxon>Cytophagia</taxon>
        <taxon>Cytophagales</taxon>
        <taxon>Cyclobacteriaceae</taxon>
        <taxon>Cyclobacterium</taxon>
    </lineage>
</organism>
<keyword evidence="4" id="KW-1185">Reference proteome</keyword>
<reference evidence="4" key="1">
    <citation type="submission" date="2016-10" db="EMBL/GenBank/DDBJ databases">
        <authorList>
            <person name="Varghese N."/>
            <person name="Submissions S."/>
        </authorList>
    </citation>
    <scope>NUCLEOTIDE SEQUENCE [LARGE SCALE GENOMIC DNA]</scope>
    <source>
        <strain evidence="4">IBRC-M 10761</strain>
    </source>
</reference>
<keyword evidence="2" id="KW-0472">Membrane</keyword>
<gene>
    <name evidence="3" type="ORF">SAMN05192553_103614</name>
</gene>
<keyword evidence="2" id="KW-1133">Transmembrane helix</keyword>
<dbReference type="STRING" id="1416801.SAMN05192553_103614"/>
<evidence type="ECO:0000256" key="1">
    <source>
        <dbReference type="SAM" id="Coils"/>
    </source>
</evidence>
<feature type="transmembrane region" description="Helical" evidence="2">
    <location>
        <begin position="12"/>
        <end position="32"/>
    </location>
</feature>
<evidence type="ECO:0000313" key="4">
    <source>
        <dbReference type="Proteomes" id="UP000199403"/>
    </source>
</evidence>
<accession>A0A1H6YFY9</accession>
<dbReference type="OrthoDB" id="1467719at2"/>
<dbReference type="Pfam" id="PF04977">
    <property type="entry name" value="DivIC"/>
    <property type="match status" value="1"/>
</dbReference>
<dbReference type="RefSeq" id="WP_092174896.1">
    <property type="nucleotide sequence ID" value="NZ_FNZH01000003.1"/>
</dbReference>
<protein>
    <submittedName>
        <fullName evidence="3">Septum formation initiator</fullName>
    </submittedName>
</protein>